<keyword evidence="2" id="KW-1185">Reference proteome</keyword>
<proteinExistence type="predicted"/>
<dbReference type="HOGENOM" id="CLU_3140815_0_0_5"/>
<accession>W0AD71</accession>
<dbReference type="AlphaFoldDB" id="W0AD71"/>
<dbReference type="KEGG" id="ssan:NX02_09520"/>
<dbReference type="EMBL" id="CP006644">
    <property type="protein sequence ID" value="AHE53625.1"/>
    <property type="molecule type" value="Genomic_DNA"/>
</dbReference>
<dbReference type="Proteomes" id="UP000018851">
    <property type="component" value="Chromosome"/>
</dbReference>
<sequence length="49" mass="5682">MWKALLIELCHNWTMLDRILNFRAIDGELRHSALLGAVYFFAAFLSVTL</sequence>
<evidence type="ECO:0000313" key="1">
    <source>
        <dbReference type="EMBL" id="AHE53625.1"/>
    </source>
</evidence>
<gene>
    <name evidence="1" type="ORF">NX02_09520</name>
</gene>
<organism evidence="1 2">
    <name type="scientific">Sphingomonas sanxanigenens DSM 19645 = NX02</name>
    <dbReference type="NCBI Taxonomy" id="1123269"/>
    <lineage>
        <taxon>Bacteria</taxon>
        <taxon>Pseudomonadati</taxon>
        <taxon>Pseudomonadota</taxon>
        <taxon>Alphaproteobacteria</taxon>
        <taxon>Sphingomonadales</taxon>
        <taxon>Sphingomonadaceae</taxon>
        <taxon>Sphingomonas</taxon>
    </lineage>
</organism>
<name>W0AD71_9SPHN</name>
<protein>
    <submittedName>
        <fullName evidence="1">Uncharacterized protein</fullName>
    </submittedName>
</protein>
<evidence type="ECO:0000313" key="2">
    <source>
        <dbReference type="Proteomes" id="UP000018851"/>
    </source>
</evidence>
<reference evidence="1 2" key="1">
    <citation type="submission" date="2013-07" db="EMBL/GenBank/DDBJ databases">
        <title>Completed genome of Sphingomonas sanxanigenens NX02.</title>
        <authorList>
            <person name="Ma T."/>
            <person name="Huang H."/>
            <person name="Wu M."/>
            <person name="Li X."/>
            <person name="Li G."/>
        </authorList>
    </citation>
    <scope>NUCLEOTIDE SEQUENCE [LARGE SCALE GENOMIC DNA]</scope>
    <source>
        <strain evidence="1 2">NX02</strain>
    </source>
</reference>